<dbReference type="EMBL" id="LR593887">
    <property type="protein sequence ID" value="VTS05417.1"/>
    <property type="molecule type" value="Genomic_DNA"/>
</dbReference>
<dbReference type="SUPFAM" id="SSF111337">
    <property type="entry name" value="QueA-like"/>
    <property type="match status" value="1"/>
</dbReference>
<dbReference type="GO" id="GO:0051075">
    <property type="term" value="F:S-adenosylmethionine:tRNA ribosyltransferase-isomerase activity"/>
    <property type="evidence" value="ECO:0007669"/>
    <property type="project" value="UniProtKB-EC"/>
</dbReference>
<proteinExistence type="inferred from homology"/>
<dbReference type="NCBIfam" id="TIGR00113">
    <property type="entry name" value="queA"/>
    <property type="match status" value="1"/>
</dbReference>
<comment type="pathway">
    <text evidence="2 13">tRNA modification; tRNA-queuosine biosynthesis.</text>
</comment>
<evidence type="ECO:0000256" key="10">
    <source>
        <dbReference type="ARBA" id="ARBA00066503"/>
    </source>
</evidence>
<sequence>MNEPFFDYELPPDRIAQFPADRRDASRLLRVTRFQLGLSHHHFYDLPNLLRPNDLLVLNDTRVLPARLIGKRDQTGGAWEGLYLRQTDAGLWEMLAQTRGYAQPGESFTIHPPEDAPSPESPLRLILVDRTEDRHWLMRPEPEQSPETLLIAHGRIPLPPYIRKGRSQASDLERYQTVYANLAGSVAAPTAGLHFTPELFTRLEAMGVARARITLHVGIGTFQPMKTNDPTQHVMHHEWGMVPESTVAAIDRCRSAGGRVIAVGTTVTRALESAAKSGTLQPWQGETNLFIHPPYPFRVLDGLITNFHLPKSTLLLLVDAFAGSDTIAHAYNTAITEGYRFFSYGDAMLLLNAAAN</sequence>
<dbReference type="UniPathway" id="UPA00392"/>
<dbReference type="EMBL" id="LR586016">
    <property type="protein sequence ID" value="VIP04025.1"/>
    <property type="molecule type" value="Genomic_DNA"/>
</dbReference>
<evidence type="ECO:0000256" key="13">
    <source>
        <dbReference type="HAMAP-Rule" id="MF_00113"/>
    </source>
</evidence>
<dbReference type="InterPro" id="IPR042119">
    <property type="entry name" value="QueA_dom2"/>
</dbReference>
<dbReference type="InterPro" id="IPR036100">
    <property type="entry name" value="QueA_sf"/>
</dbReference>
<dbReference type="Proteomes" id="UP000464378">
    <property type="component" value="Chromosome"/>
</dbReference>
<reference evidence="14" key="1">
    <citation type="submission" date="2019-04" db="EMBL/GenBank/DDBJ databases">
        <authorList>
            <consortium name="Science for Life Laboratories"/>
        </authorList>
    </citation>
    <scope>NUCLEOTIDE SEQUENCE</scope>
    <source>
        <strain evidence="14">MBLW1</strain>
    </source>
</reference>
<dbReference type="HAMAP" id="MF_00113">
    <property type="entry name" value="QueA"/>
    <property type="match status" value="1"/>
</dbReference>
<dbReference type="KEGG" id="tim:GMBLW1_51680"/>
<dbReference type="EC" id="2.4.99.17" evidence="10 13"/>
<evidence type="ECO:0000256" key="9">
    <source>
        <dbReference type="ARBA" id="ARBA00061210"/>
    </source>
</evidence>
<evidence type="ECO:0000313" key="14">
    <source>
        <dbReference type="EMBL" id="VIP04025.1"/>
    </source>
</evidence>
<comment type="subcellular location">
    <subcellularLocation>
        <location evidence="1 13">Cytoplasm</location>
    </subcellularLocation>
</comment>
<dbReference type="RefSeq" id="WP_162659160.1">
    <property type="nucleotide sequence ID" value="NZ_LR593887.1"/>
</dbReference>
<keyword evidence="6 13" id="KW-0949">S-adenosyl-L-methionine</keyword>
<comment type="similarity">
    <text evidence="9 13">Belongs to the QueA family.</text>
</comment>
<comment type="catalytic activity">
    <reaction evidence="8 13">
        <text>7-aminomethyl-7-carbaguanosine(34) in tRNA + S-adenosyl-L-methionine = epoxyqueuosine(34) in tRNA + adenine + L-methionine + 2 H(+)</text>
        <dbReference type="Rhea" id="RHEA:32155"/>
        <dbReference type="Rhea" id="RHEA-COMP:10342"/>
        <dbReference type="Rhea" id="RHEA-COMP:18582"/>
        <dbReference type="ChEBI" id="CHEBI:15378"/>
        <dbReference type="ChEBI" id="CHEBI:16708"/>
        <dbReference type="ChEBI" id="CHEBI:57844"/>
        <dbReference type="ChEBI" id="CHEBI:59789"/>
        <dbReference type="ChEBI" id="CHEBI:82833"/>
        <dbReference type="ChEBI" id="CHEBI:194443"/>
        <dbReference type="EC" id="2.4.99.17"/>
    </reaction>
</comment>
<evidence type="ECO:0000256" key="11">
    <source>
        <dbReference type="ARBA" id="ARBA00069325"/>
    </source>
</evidence>
<evidence type="ECO:0000256" key="7">
    <source>
        <dbReference type="ARBA" id="ARBA00022785"/>
    </source>
</evidence>
<organism evidence="14">
    <name type="scientific">Tuwongella immobilis</name>
    <dbReference type="NCBI Taxonomy" id="692036"/>
    <lineage>
        <taxon>Bacteria</taxon>
        <taxon>Pseudomonadati</taxon>
        <taxon>Planctomycetota</taxon>
        <taxon>Planctomycetia</taxon>
        <taxon>Gemmatales</taxon>
        <taxon>Gemmataceae</taxon>
        <taxon>Tuwongella</taxon>
    </lineage>
</organism>
<comment type="subunit">
    <text evidence="3 13">Monomer.</text>
</comment>
<dbReference type="FunCoup" id="A0A6C2YSV7">
    <property type="interactions" value="369"/>
</dbReference>
<dbReference type="PANTHER" id="PTHR30307">
    <property type="entry name" value="S-ADENOSYLMETHIONINE:TRNA RIBOSYLTRANSFERASE-ISOMERASE"/>
    <property type="match status" value="1"/>
</dbReference>
<dbReference type="Pfam" id="PF02547">
    <property type="entry name" value="Queuosine_synth"/>
    <property type="match status" value="1"/>
</dbReference>
<dbReference type="InParanoid" id="A0A6C2YSV7"/>
<evidence type="ECO:0000256" key="1">
    <source>
        <dbReference type="ARBA" id="ARBA00004496"/>
    </source>
</evidence>
<evidence type="ECO:0000313" key="15">
    <source>
        <dbReference type="Proteomes" id="UP000464378"/>
    </source>
</evidence>
<dbReference type="FunFam" id="3.40.1780.10:FF:000001">
    <property type="entry name" value="S-adenosylmethionine:tRNA ribosyltransferase-isomerase"/>
    <property type="match status" value="1"/>
</dbReference>
<keyword evidence="7 13" id="KW-0671">Queuosine biosynthesis</keyword>
<dbReference type="InterPro" id="IPR042118">
    <property type="entry name" value="QueA_dom1"/>
</dbReference>
<dbReference type="AlphaFoldDB" id="A0A6C2YSV7"/>
<evidence type="ECO:0000256" key="6">
    <source>
        <dbReference type="ARBA" id="ARBA00022691"/>
    </source>
</evidence>
<comment type="function">
    <text evidence="13">Transfers and isomerizes the ribose moiety from AdoMet to the 7-aminomethyl group of 7-deazaguanine (preQ1-tRNA) to give epoxyqueuosine (oQ-tRNA).</text>
</comment>
<evidence type="ECO:0000256" key="12">
    <source>
        <dbReference type="ARBA" id="ARBA00076160"/>
    </source>
</evidence>
<evidence type="ECO:0000256" key="4">
    <source>
        <dbReference type="ARBA" id="ARBA00022490"/>
    </source>
</evidence>
<dbReference type="PANTHER" id="PTHR30307:SF0">
    <property type="entry name" value="S-ADENOSYLMETHIONINE:TRNA RIBOSYLTRANSFERASE-ISOMERASE"/>
    <property type="match status" value="1"/>
</dbReference>
<evidence type="ECO:0000256" key="8">
    <source>
        <dbReference type="ARBA" id="ARBA00052751"/>
    </source>
</evidence>
<evidence type="ECO:0000256" key="5">
    <source>
        <dbReference type="ARBA" id="ARBA00022679"/>
    </source>
</evidence>
<keyword evidence="5 13" id="KW-0808">Transferase</keyword>
<gene>
    <name evidence="13" type="primary">queA</name>
    <name evidence="14" type="ORF">GMBLW1_51680</name>
</gene>
<dbReference type="GO" id="GO:0005737">
    <property type="term" value="C:cytoplasm"/>
    <property type="evidence" value="ECO:0007669"/>
    <property type="project" value="UniProtKB-SubCell"/>
</dbReference>
<keyword evidence="4 13" id="KW-0963">Cytoplasm</keyword>
<dbReference type="GO" id="GO:0008616">
    <property type="term" value="P:tRNA queuosine(34) biosynthetic process"/>
    <property type="evidence" value="ECO:0007669"/>
    <property type="project" value="UniProtKB-UniRule"/>
</dbReference>
<protein>
    <recommendedName>
        <fullName evidence="11 13">S-adenosylmethionine:tRNA ribosyltransferase-isomerase</fullName>
        <ecNumber evidence="10 13">2.4.99.17</ecNumber>
    </recommendedName>
    <alternativeName>
        <fullName evidence="12 13">Queuosine biosynthesis protein QueA</fullName>
    </alternativeName>
</protein>
<evidence type="ECO:0000256" key="2">
    <source>
        <dbReference type="ARBA" id="ARBA00004691"/>
    </source>
</evidence>
<dbReference type="Gene3D" id="3.40.1780.10">
    <property type="entry name" value="QueA-like"/>
    <property type="match status" value="1"/>
</dbReference>
<name>A0A6C2YSV7_9BACT</name>
<evidence type="ECO:0000256" key="3">
    <source>
        <dbReference type="ARBA" id="ARBA00011245"/>
    </source>
</evidence>
<dbReference type="Gene3D" id="2.40.10.240">
    <property type="entry name" value="QueA-like"/>
    <property type="match status" value="1"/>
</dbReference>
<dbReference type="InterPro" id="IPR003699">
    <property type="entry name" value="QueA"/>
</dbReference>
<dbReference type="NCBIfam" id="NF001140">
    <property type="entry name" value="PRK00147.1"/>
    <property type="match status" value="1"/>
</dbReference>
<accession>A0A6C2YSV7</accession>
<keyword evidence="15" id="KW-1185">Reference proteome</keyword>